<reference evidence="1" key="2">
    <citation type="submission" date="2021-03" db="UniProtKB">
        <authorList>
            <consortium name="EnsemblPlants"/>
        </authorList>
    </citation>
    <scope>IDENTIFICATION</scope>
</reference>
<dbReference type="EMBL" id="UZAU01000372">
    <property type="status" value="NOT_ANNOTATED_CDS"/>
    <property type="molecule type" value="Genomic_DNA"/>
</dbReference>
<reference evidence="1" key="1">
    <citation type="submission" date="2018-11" db="EMBL/GenBank/DDBJ databases">
        <authorList>
            <person name="Grassa J C."/>
        </authorList>
    </citation>
    <scope>NUCLEOTIDE SEQUENCE [LARGE SCALE GENOMIC DNA]</scope>
</reference>
<sequence>MTPLRRSLTCQSPNPLIQPHLAPGLGFQIQSTSFLIVPSSLRRQCLTLRSSSAPLVKPHPIFMLRFLIRTTSFLIWALID</sequence>
<proteinExistence type="predicted"/>
<dbReference type="AlphaFoldDB" id="A0A803QZG7"/>
<name>A0A803QZG7_CANSA</name>
<evidence type="ECO:0000313" key="1">
    <source>
        <dbReference type="EnsemblPlants" id="cds.novel_model_3258_5bd9a17a.4.5bd9b138"/>
    </source>
</evidence>
<keyword evidence="2" id="KW-1185">Reference proteome</keyword>
<protein>
    <submittedName>
        <fullName evidence="1">Uncharacterized protein</fullName>
    </submittedName>
</protein>
<accession>A0A803QZG7</accession>
<organism evidence="1 2">
    <name type="scientific">Cannabis sativa</name>
    <name type="common">Hemp</name>
    <name type="synonym">Marijuana</name>
    <dbReference type="NCBI Taxonomy" id="3483"/>
    <lineage>
        <taxon>Eukaryota</taxon>
        <taxon>Viridiplantae</taxon>
        <taxon>Streptophyta</taxon>
        <taxon>Embryophyta</taxon>
        <taxon>Tracheophyta</taxon>
        <taxon>Spermatophyta</taxon>
        <taxon>Magnoliopsida</taxon>
        <taxon>eudicotyledons</taxon>
        <taxon>Gunneridae</taxon>
        <taxon>Pentapetalae</taxon>
        <taxon>rosids</taxon>
        <taxon>fabids</taxon>
        <taxon>Rosales</taxon>
        <taxon>Cannabaceae</taxon>
        <taxon>Cannabis</taxon>
    </lineage>
</organism>
<dbReference type="EnsemblPlants" id="novel_model_3258_5bd9a17a.4.5bd9b138">
    <property type="protein sequence ID" value="cds.novel_model_3258_5bd9a17a.4.5bd9b138"/>
    <property type="gene ID" value="novel_gene_1737_5bd9a17a"/>
</dbReference>
<evidence type="ECO:0000313" key="2">
    <source>
        <dbReference type="Proteomes" id="UP000596661"/>
    </source>
</evidence>
<dbReference type="Gramene" id="novel_model_3258_5bd9a17a.4.5bd9b138">
    <property type="protein sequence ID" value="cds.novel_model_3258_5bd9a17a.4.5bd9b138"/>
    <property type="gene ID" value="novel_gene_1737_5bd9a17a"/>
</dbReference>
<dbReference type="Proteomes" id="UP000596661">
    <property type="component" value="Chromosome 4"/>
</dbReference>